<dbReference type="EMBL" id="JARVWT010000006">
    <property type="protein sequence ID" value="MDH2332235.1"/>
    <property type="molecule type" value="Genomic_DNA"/>
</dbReference>
<feature type="domain" description="Na+-translocating membrane potential-generating system MpsC" evidence="1">
    <location>
        <begin position="4"/>
        <end position="109"/>
    </location>
</feature>
<dbReference type="EMBL" id="LYND01000195">
    <property type="protein sequence ID" value="ODA06064.1"/>
    <property type="molecule type" value="Genomic_DNA"/>
</dbReference>
<accession>A0A074L8I9</accession>
<dbReference type="Proteomes" id="UP000650605">
    <property type="component" value="Unassembled WGS sequence"/>
</dbReference>
<comment type="caution">
    <text evidence="2">The sequence shown here is derived from an EMBL/GenBank/DDBJ whole genome shotgun (WGS) entry which is preliminary data.</text>
</comment>
<evidence type="ECO:0000313" key="6">
    <source>
        <dbReference type="Proteomes" id="UP000650605"/>
    </source>
</evidence>
<evidence type="ECO:0000313" key="2">
    <source>
        <dbReference type="EMBL" id="MBM0635863.1"/>
    </source>
</evidence>
<dbReference type="RefSeq" id="WP_013311231.1">
    <property type="nucleotide sequence ID" value="NZ_CP011420.1"/>
</dbReference>
<protein>
    <submittedName>
        <fullName evidence="2">DUF2294 domain-containing protein</fullName>
    </submittedName>
</protein>
<dbReference type="EMBL" id="JAEHFQ010000016">
    <property type="protein sequence ID" value="MBM0635863.1"/>
    <property type="molecule type" value="Genomic_DNA"/>
</dbReference>
<keyword evidence="5" id="KW-1185">Reference proteome</keyword>
<name>A0A074L8I9_PAEPO</name>
<reference evidence="5" key="1">
    <citation type="submission" date="2016-05" db="EMBL/GenBank/DDBJ databases">
        <title>Whole genome shotgun sequencing of cultured foodborne pathogen.</title>
        <authorList>
            <person name="Zheng J."/>
            <person name="Timme R."/>
            <person name="Allard M."/>
            <person name="Strain E."/>
            <person name="Luo Y."/>
            <person name="Brown E."/>
        </authorList>
    </citation>
    <scope>NUCLEOTIDE SEQUENCE [LARGE SCALE GENOMIC DNA]</scope>
    <source>
        <strain evidence="5">CFSAN034343</strain>
    </source>
</reference>
<evidence type="ECO:0000313" key="3">
    <source>
        <dbReference type="EMBL" id="MDH2332235.1"/>
    </source>
</evidence>
<dbReference type="Pfam" id="PF10057">
    <property type="entry name" value="MpsC"/>
    <property type="match status" value="1"/>
</dbReference>
<evidence type="ECO:0000259" key="1">
    <source>
        <dbReference type="Pfam" id="PF10057"/>
    </source>
</evidence>
<dbReference type="Proteomes" id="UP001229409">
    <property type="component" value="Unassembled WGS sequence"/>
</dbReference>
<evidence type="ECO:0000313" key="4">
    <source>
        <dbReference type="EMBL" id="ODA06064.1"/>
    </source>
</evidence>
<reference evidence="4" key="2">
    <citation type="submission" date="2016-05" db="EMBL/GenBank/DDBJ databases">
        <authorList>
            <person name="Zheng J."/>
            <person name="Timme R."/>
            <person name="Allard M."/>
            <person name="Strain E."/>
            <person name="Luo Y."/>
            <person name="Brown E."/>
        </authorList>
    </citation>
    <scope>NUCLEOTIDE SEQUENCE</scope>
    <source>
        <strain evidence="4">CFSAN034343</strain>
    </source>
</reference>
<gene>
    <name evidence="4" type="ORF">A7312_17420</name>
    <name evidence="2" type="ORF">JDW19_22425</name>
    <name evidence="3" type="ORF">QDS18_15350</name>
</gene>
<evidence type="ECO:0000313" key="5">
    <source>
        <dbReference type="Proteomes" id="UP000094974"/>
    </source>
</evidence>
<reference evidence="3" key="4">
    <citation type="submission" date="2023-04" db="EMBL/GenBank/DDBJ databases">
        <title>Uncovering the Secrets of Slow-Growing Bacteria in Tropical Savanna Soil through Cultivation and Genomic Analysis.</title>
        <authorList>
            <person name="Goncalves O.S."/>
            <person name="Santana M.F."/>
        </authorList>
    </citation>
    <scope>NUCLEOTIDE SEQUENCE</scope>
    <source>
        <strain evidence="3">ANTI</strain>
    </source>
</reference>
<dbReference type="AlphaFoldDB" id="A0A074L8I9"/>
<dbReference type="Proteomes" id="UP000094974">
    <property type="component" value="Unassembled WGS sequence"/>
</dbReference>
<dbReference type="eggNOG" id="COG5609">
    <property type="taxonomic scope" value="Bacteria"/>
</dbReference>
<sequence length="115" mass="13456">MRRETGFNEIIRKVRKELFGKGPERIHTTFVDNMAITMLYGNLTPSEKFLAQEESGKEMVHAARTKMVQKIYPTHFNKELEDYMDSRLLHLFSDIKVEEDIAISVFVFEDNITAK</sequence>
<proteinExistence type="predicted"/>
<dbReference type="InterPro" id="IPR018745">
    <property type="entry name" value="MpsC"/>
</dbReference>
<reference evidence="2" key="3">
    <citation type="submission" date="2020-12" db="EMBL/GenBank/DDBJ databases">
        <title>Paenibacillus polymyxa LMG 27872: a double-edged sword.</title>
        <authorList>
            <person name="Langendries S."/>
            <person name="Garcia Mendez S."/>
            <person name="Beirinckx S."/>
            <person name="Viaene T."/>
            <person name="Baeyen S."/>
            <person name="Goeminne G."/>
            <person name="Willems A."/>
            <person name="Debode J."/>
            <person name="Goormachtig S."/>
        </authorList>
    </citation>
    <scope>NUCLEOTIDE SEQUENCE</scope>
    <source>
        <strain evidence="2">LMG 27872</strain>
    </source>
</reference>
<organism evidence="2 6">
    <name type="scientific">Paenibacillus polymyxa</name>
    <name type="common">Bacillus polymyxa</name>
    <dbReference type="NCBI Taxonomy" id="1406"/>
    <lineage>
        <taxon>Bacteria</taxon>
        <taxon>Bacillati</taxon>
        <taxon>Bacillota</taxon>
        <taxon>Bacilli</taxon>
        <taxon>Bacillales</taxon>
        <taxon>Paenibacillaceae</taxon>
        <taxon>Paenibacillus</taxon>
    </lineage>
</organism>